<feature type="region of interest" description="Disordered" evidence="1">
    <location>
        <begin position="1"/>
        <end position="28"/>
    </location>
</feature>
<gene>
    <name evidence="2" type="ORF">HYPSUDRAFT_197643</name>
</gene>
<dbReference type="Proteomes" id="UP000054270">
    <property type="component" value="Unassembled WGS sequence"/>
</dbReference>
<evidence type="ECO:0000313" key="3">
    <source>
        <dbReference type="Proteomes" id="UP000054270"/>
    </source>
</evidence>
<dbReference type="EMBL" id="KN817522">
    <property type="protein sequence ID" value="KJA28109.1"/>
    <property type="molecule type" value="Genomic_DNA"/>
</dbReference>
<sequence>MAPGAGRARGDLRCAPSDPGRRTPRPARAALRAAEEGILPYPASSRVSTAAAPAMWASRVVRRVRSRTMYLRRVPPPRGRPASRAAIWSGCQWHARCVGEARLARLPAFSGTRRACPGLVA</sequence>
<name>A0A0D2PB42_HYPSF</name>
<evidence type="ECO:0000313" key="2">
    <source>
        <dbReference type="EMBL" id="KJA28109.1"/>
    </source>
</evidence>
<proteinExistence type="predicted"/>
<keyword evidence="3" id="KW-1185">Reference proteome</keyword>
<evidence type="ECO:0000256" key="1">
    <source>
        <dbReference type="SAM" id="MobiDB-lite"/>
    </source>
</evidence>
<dbReference type="AlphaFoldDB" id="A0A0D2PB42"/>
<accession>A0A0D2PB42</accession>
<protein>
    <submittedName>
        <fullName evidence="2">Uncharacterized protein</fullName>
    </submittedName>
</protein>
<organism evidence="2 3">
    <name type="scientific">Hypholoma sublateritium (strain FD-334 SS-4)</name>
    <dbReference type="NCBI Taxonomy" id="945553"/>
    <lineage>
        <taxon>Eukaryota</taxon>
        <taxon>Fungi</taxon>
        <taxon>Dikarya</taxon>
        <taxon>Basidiomycota</taxon>
        <taxon>Agaricomycotina</taxon>
        <taxon>Agaricomycetes</taxon>
        <taxon>Agaricomycetidae</taxon>
        <taxon>Agaricales</taxon>
        <taxon>Agaricineae</taxon>
        <taxon>Strophariaceae</taxon>
        <taxon>Hypholoma</taxon>
    </lineage>
</organism>
<reference evidence="3" key="1">
    <citation type="submission" date="2014-04" db="EMBL/GenBank/DDBJ databases">
        <title>Evolutionary Origins and Diversification of the Mycorrhizal Mutualists.</title>
        <authorList>
            <consortium name="DOE Joint Genome Institute"/>
            <consortium name="Mycorrhizal Genomics Consortium"/>
            <person name="Kohler A."/>
            <person name="Kuo A."/>
            <person name="Nagy L.G."/>
            <person name="Floudas D."/>
            <person name="Copeland A."/>
            <person name="Barry K.W."/>
            <person name="Cichocki N."/>
            <person name="Veneault-Fourrey C."/>
            <person name="LaButti K."/>
            <person name="Lindquist E.A."/>
            <person name="Lipzen A."/>
            <person name="Lundell T."/>
            <person name="Morin E."/>
            <person name="Murat C."/>
            <person name="Riley R."/>
            <person name="Ohm R."/>
            <person name="Sun H."/>
            <person name="Tunlid A."/>
            <person name="Henrissat B."/>
            <person name="Grigoriev I.V."/>
            <person name="Hibbett D.S."/>
            <person name="Martin F."/>
        </authorList>
    </citation>
    <scope>NUCLEOTIDE SEQUENCE [LARGE SCALE GENOMIC DNA]</scope>
    <source>
        <strain evidence="3">FD-334 SS-4</strain>
    </source>
</reference>